<dbReference type="AlphaFoldDB" id="A0AAW0W249"/>
<evidence type="ECO:0000256" key="1">
    <source>
        <dbReference type="ARBA" id="ARBA00022692"/>
    </source>
</evidence>
<evidence type="ECO:0000313" key="6">
    <source>
        <dbReference type="Proteomes" id="UP001445076"/>
    </source>
</evidence>
<evidence type="ECO:0000313" key="5">
    <source>
        <dbReference type="EMBL" id="KAK8723199.1"/>
    </source>
</evidence>
<dbReference type="SUPFAM" id="SSF49313">
    <property type="entry name" value="Cadherin-like"/>
    <property type="match status" value="1"/>
</dbReference>
<dbReference type="InterPro" id="IPR002126">
    <property type="entry name" value="Cadherin-like_dom"/>
</dbReference>
<dbReference type="Proteomes" id="UP001445076">
    <property type="component" value="Unassembled WGS sequence"/>
</dbReference>
<accession>A0AAW0W249</accession>
<proteinExistence type="predicted"/>
<comment type="caution">
    <text evidence="5">The sequence shown here is derived from an EMBL/GenBank/DDBJ whole genome shotgun (WGS) entry which is preliminary data.</text>
</comment>
<protein>
    <recommendedName>
        <fullName evidence="4">Cadherin domain-containing protein</fullName>
    </recommendedName>
</protein>
<dbReference type="Gene3D" id="2.60.40.60">
    <property type="entry name" value="Cadherins"/>
    <property type="match status" value="1"/>
</dbReference>
<keyword evidence="2" id="KW-0472">Membrane</keyword>
<keyword evidence="3" id="KW-0106">Calcium</keyword>
<organism evidence="5 6">
    <name type="scientific">Cherax quadricarinatus</name>
    <name type="common">Australian red claw crayfish</name>
    <dbReference type="NCBI Taxonomy" id="27406"/>
    <lineage>
        <taxon>Eukaryota</taxon>
        <taxon>Metazoa</taxon>
        <taxon>Ecdysozoa</taxon>
        <taxon>Arthropoda</taxon>
        <taxon>Crustacea</taxon>
        <taxon>Multicrustacea</taxon>
        <taxon>Malacostraca</taxon>
        <taxon>Eumalacostraca</taxon>
        <taxon>Eucarida</taxon>
        <taxon>Decapoda</taxon>
        <taxon>Pleocyemata</taxon>
        <taxon>Astacidea</taxon>
        <taxon>Parastacoidea</taxon>
        <taxon>Parastacidae</taxon>
        <taxon>Cherax</taxon>
    </lineage>
</organism>
<name>A0AAW0W249_CHEQU</name>
<dbReference type="CDD" id="cd11304">
    <property type="entry name" value="Cadherin_repeat"/>
    <property type="match status" value="1"/>
</dbReference>
<reference evidence="5 6" key="1">
    <citation type="journal article" date="2024" name="BMC Genomics">
        <title>Genome assembly of redclaw crayfish (Cherax quadricarinatus) provides insights into its immune adaptation and hypoxia tolerance.</title>
        <authorList>
            <person name="Liu Z."/>
            <person name="Zheng J."/>
            <person name="Li H."/>
            <person name="Fang K."/>
            <person name="Wang S."/>
            <person name="He J."/>
            <person name="Zhou D."/>
            <person name="Weng S."/>
            <person name="Chi M."/>
            <person name="Gu Z."/>
            <person name="He J."/>
            <person name="Li F."/>
            <person name="Wang M."/>
        </authorList>
    </citation>
    <scope>NUCLEOTIDE SEQUENCE [LARGE SCALE GENOMIC DNA]</scope>
    <source>
        <strain evidence="5">ZL_2023a</strain>
    </source>
</reference>
<feature type="domain" description="Cadherin" evidence="4">
    <location>
        <begin position="2"/>
        <end position="72"/>
    </location>
</feature>
<feature type="non-terminal residue" evidence="5">
    <location>
        <position position="102"/>
    </location>
</feature>
<dbReference type="GO" id="GO:0005509">
    <property type="term" value="F:calcium ion binding"/>
    <property type="evidence" value="ECO:0007669"/>
    <property type="project" value="UniProtKB-UniRule"/>
</dbReference>
<keyword evidence="6" id="KW-1185">Reference proteome</keyword>
<evidence type="ECO:0000259" key="4">
    <source>
        <dbReference type="PROSITE" id="PS50268"/>
    </source>
</evidence>
<dbReference type="PROSITE" id="PS50268">
    <property type="entry name" value="CADHERIN_2"/>
    <property type="match status" value="1"/>
</dbReference>
<dbReference type="PANTHER" id="PTHR24026">
    <property type="entry name" value="FAT ATYPICAL CADHERIN-RELATED"/>
    <property type="match status" value="1"/>
</dbReference>
<dbReference type="PANTHER" id="PTHR24026:SF126">
    <property type="entry name" value="PROTOCADHERIN FAT 4"/>
    <property type="match status" value="1"/>
</dbReference>
<keyword evidence="2" id="KW-1133">Transmembrane helix</keyword>
<dbReference type="Pfam" id="PF00028">
    <property type="entry name" value="Cadherin"/>
    <property type="match status" value="1"/>
</dbReference>
<dbReference type="GO" id="GO:0007156">
    <property type="term" value="P:homophilic cell adhesion via plasma membrane adhesion molecules"/>
    <property type="evidence" value="ECO:0007669"/>
    <property type="project" value="InterPro"/>
</dbReference>
<gene>
    <name evidence="5" type="ORF">OTU49_011901</name>
</gene>
<evidence type="ECO:0000256" key="3">
    <source>
        <dbReference type="PROSITE-ProRule" id="PRU00043"/>
    </source>
</evidence>
<dbReference type="InterPro" id="IPR015919">
    <property type="entry name" value="Cadherin-like_sf"/>
</dbReference>
<dbReference type="GO" id="GO:0005886">
    <property type="term" value="C:plasma membrane"/>
    <property type="evidence" value="ECO:0007669"/>
    <property type="project" value="UniProtKB-SubCell"/>
</dbReference>
<keyword evidence="1" id="KW-0812">Transmembrane</keyword>
<evidence type="ECO:0000256" key="2">
    <source>
        <dbReference type="ARBA" id="ARBA00022989"/>
    </source>
</evidence>
<sequence length="102" mass="10759">VYSISIVENLPSGFSVVQVSALDPDEGINGAFNYHVVGGGGALAVNPHSGWLTVANHNLLDREESPVIKLEVCTNQIAPLIKPLTNDSITHKLPDGNSTEQG</sequence>
<dbReference type="EMBL" id="JARKIK010000091">
    <property type="protein sequence ID" value="KAK8723199.1"/>
    <property type="molecule type" value="Genomic_DNA"/>
</dbReference>
<feature type="non-terminal residue" evidence="5">
    <location>
        <position position="1"/>
    </location>
</feature>